<evidence type="ECO:0000313" key="4">
    <source>
        <dbReference type="EMBL" id="GAA1805849.1"/>
    </source>
</evidence>
<keyword evidence="5" id="KW-1185">Reference proteome</keyword>
<evidence type="ECO:0000256" key="2">
    <source>
        <dbReference type="SAM" id="SignalP"/>
    </source>
</evidence>
<dbReference type="InterPro" id="IPR000757">
    <property type="entry name" value="Beta-glucanase-like"/>
</dbReference>
<accession>A0ABN2M155</accession>
<dbReference type="PANTHER" id="PTHR10963:SF55">
    <property type="entry name" value="GLYCOSIDE HYDROLASE FAMILY 16 PROTEIN"/>
    <property type="match status" value="1"/>
</dbReference>
<dbReference type="PANTHER" id="PTHR10963">
    <property type="entry name" value="GLYCOSYL HYDROLASE-RELATED"/>
    <property type="match status" value="1"/>
</dbReference>
<dbReference type="Proteomes" id="UP001500218">
    <property type="component" value="Unassembled WGS sequence"/>
</dbReference>
<sequence>MSARWQWATLAVVCAAGALAPQSTTARAAGETLRSAGEWLIFNDEFDGPRGAPPDPRRWTTEVGPRGREQLQYYKDGGNAYLDGRGHLVIEARREPTPGAHCPDPPMAPTDERLPCRYTSARLTGFEPFTYGRVEGRIRAATGYGLLSAFWLAAATEPGPGEPEARCTELDVMEHIGRQPRRIYGTVHGPGYCGAAGVSMYQRLARPASADFHTYSLKWTPELLEFSVDGVIYHVLSRPEVERRCGPWAFDQPHVVVVNLIVGGLWGRPPFASARFPRRMFVDYVRVYQGPQELRPPEVRRPASIGGCLLIPAADRRAS</sequence>
<feature type="chain" id="PRO_5045666595" description="GH16 domain-containing protein" evidence="2">
    <location>
        <begin position="29"/>
        <end position="319"/>
    </location>
</feature>
<comment type="caution">
    <text evidence="4">The sequence shown here is derived from an EMBL/GenBank/DDBJ whole genome shotgun (WGS) entry which is preliminary data.</text>
</comment>
<organism evidence="4 5">
    <name type="scientific">Luedemannella flava</name>
    <dbReference type="NCBI Taxonomy" id="349316"/>
    <lineage>
        <taxon>Bacteria</taxon>
        <taxon>Bacillati</taxon>
        <taxon>Actinomycetota</taxon>
        <taxon>Actinomycetes</taxon>
        <taxon>Micromonosporales</taxon>
        <taxon>Micromonosporaceae</taxon>
        <taxon>Luedemannella</taxon>
    </lineage>
</organism>
<dbReference type="Gene3D" id="2.60.120.200">
    <property type="match status" value="1"/>
</dbReference>
<name>A0ABN2M155_9ACTN</name>
<dbReference type="EMBL" id="BAAALT010000079">
    <property type="protein sequence ID" value="GAA1805849.1"/>
    <property type="molecule type" value="Genomic_DNA"/>
</dbReference>
<dbReference type="InterPro" id="IPR050546">
    <property type="entry name" value="Glycosyl_Hydrlase_16"/>
</dbReference>
<evidence type="ECO:0000259" key="3">
    <source>
        <dbReference type="PROSITE" id="PS51762"/>
    </source>
</evidence>
<dbReference type="PROSITE" id="PS51762">
    <property type="entry name" value="GH16_2"/>
    <property type="match status" value="1"/>
</dbReference>
<dbReference type="InterPro" id="IPR013320">
    <property type="entry name" value="ConA-like_dom_sf"/>
</dbReference>
<feature type="signal peptide" evidence="2">
    <location>
        <begin position="1"/>
        <end position="28"/>
    </location>
</feature>
<evidence type="ECO:0000313" key="5">
    <source>
        <dbReference type="Proteomes" id="UP001500218"/>
    </source>
</evidence>
<dbReference type="Pfam" id="PF00722">
    <property type="entry name" value="Glyco_hydro_16"/>
    <property type="match status" value="1"/>
</dbReference>
<keyword evidence="2" id="KW-0732">Signal</keyword>
<dbReference type="RefSeq" id="WP_344131177.1">
    <property type="nucleotide sequence ID" value="NZ_BAAALT010000079.1"/>
</dbReference>
<dbReference type="SUPFAM" id="SSF49899">
    <property type="entry name" value="Concanavalin A-like lectins/glucanases"/>
    <property type="match status" value="1"/>
</dbReference>
<gene>
    <name evidence="4" type="ORF">GCM10009682_29610</name>
</gene>
<comment type="similarity">
    <text evidence="1">Belongs to the glycosyl hydrolase 16 family.</text>
</comment>
<reference evidence="4 5" key="1">
    <citation type="journal article" date="2019" name="Int. J. Syst. Evol. Microbiol.">
        <title>The Global Catalogue of Microorganisms (GCM) 10K type strain sequencing project: providing services to taxonomists for standard genome sequencing and annotation.</title>
        <authorList>
            <consortium name="The Broad Institute Genomics Platform"/>
            <consortium name="The Broad Institute Genome Sequencing Center for Infectious Disease"/>
            <person name="Wu L."/>
            <person name="Ma J."/>
        </authorList>
    </citation>
    <scope>NUCLEOTIDE SEQUENCE [LARGE SCALE GENOMIC DNA]</scope>
    <source>
        <strain evidence="4 5">JCM 13250</strain>
    </source>
</reference>
<evidence type="ECO:0000256" key="1">
    <source>
        <dbReference type="ARBA" id="ARBA00006865"/>
    </source>
</evidence>
<proteinExistence type="inferred from homology"/>
<dbReference type="CDD" id="cd08023">
    <property type="entry name" value="GH16_laminarinase_like"/>
    <property type="match status" value="1"/>
</dbReference>
<protein>
    <recommendedName>
        <fullName evidence="3">GH16 domain-containing protein</fullName>
    </recommendedName>
</protein>
<feature type="domain" description="GH16" evidence="3">
    <location>
        <begin position="3"/>
        <end position="293"/>
    </location>
</feature>